<keyword evidence="3" id="KW-1185">Reference proteome</keyword>
<protein>
    <submittedName>
        <fullName evidence="2">Uncharacterized protein</fullName>
    </submittedName>
</protein>
<evidence type="ECO:0000313" key="2">
    <source>
        <dbReference type="EMBL" id="GCA65433.1"/>
    </source>
</evidence>
<sequence>MADQEMYGGESPAEPTMRQMPRVTSEEQ</sequence>
<feature type="non-terminal residue" evidence="2">
    <location>
        <position position="1"/>
    </location>
</feature>
<organism evidence="2 3">
    <name type="scientific">Kipferlia bialata</name>
    <dbReference type="NCBI Taxonomy" id="797122"/>
    <lineage>
        <taxon>Eukaryota</taxon>
        <taxon>Metamonada</taxon>
        <taxon>Carpediemonas-like organisms</taxon>
        <taxon>Kipferlia</taxon>
    </lineage>
</organism>
<dbReference type="AlphaFoldDB" id="A0A391P703"/>
<dbReference type="Proteomes" id="UP000265618">
    <property type="component" value="Unassembled WGS sequence"/>
</dbReference>
<evidence type="ECO:0000256" key="1">
    <source>
        <dbReference type="SAM" id="MobiDB-lite"/>
    </source>
</evidence>
<accession>A0A391P703</accession>
<comment type="caution">
    <text evidence="2">The sequence shown here is derived from an EMBL/GenBank/DDBJ whole genome shotgun (WGS) entry which is preliminary data.</text>
</comment>
<reference evidence="2 3" key="1">
    <citation type="journal article" date="2018" name="PLoS ONE">
        <title>The draft genome of Kipferlia bialata reveals reductive genome evolution in fornicate parasites.</title>
        <authorList>
            <person name="Tanifuji G."/>
            <person name="Takabayashi S."/>
            <person name="Kume K."/>
            <person name="Takagi M."/>
            <person name="Nakayama T."/>
            <person name="Kamikawa R."/>
            <person name="Inagaki Y."/>
            <person name="Hashimoto T."/>
        </authorList>
    </citation>
    <scope>NUCLEOTIDE SEQUENCE [LARGE SCALE GENOMIC DNA]</scope>
    <source>
        <strain evidence="2">NY0173</strain>
    </source>
</reference>
<evidence type="ECO:0000313" key="3">
    <source>
        <dbReference type="Proteomes" id="UP000265618"/>
    </source>
</evidence>
<name>A0A391P703_9EUKA</name>
<feature type="region of interest" description="Disordered" evidence="1">
    <location>
        <begin position="1"/>
        <end position="28"/>
    </location>
</feature>
<gene>
    <name evidence="2" type="ORF">KIPB_017122</name>
</gene>
<proteinExistence type="predicted"/>
<dbReference type="EMBL" id="BDIP01011127">
    <property type="protein sequence ID" value="GCA65433.1"/>
    <property type="molecule type" value="Genomic_DNA"/>
</dbReference>